<name>A0A1J5PLV3_9ZZZZ</name>
<organism evidence="2">
    <name type="scientific">mine drainage metagenome</name>
    <dbReference type="NCBI Taxonomy" id="410659"/>
    <lineage>
        <taxon>unclassified sequences</taxon>
        <taxon>metagenomes</taxon>
        <taxon>ecological metagenomes</taxon>
    </lineage>
</organism>
<gene>
    <name evidence="2" type="ORF">GALL_458690</name>
</gene>
<dbReference type="EMBL" id="MLJW01003244">
    <property type="protein sequence ID" value="OIQ72502.1"/>
    <property type="molecule type" value="Genomic_DNA"/>
</dbReference>
<comment type="caution">
    <text evidence="2">The sequence shown here is derived from an EMBL/GenBank/DDBJ whole genome shotgun (WGS) entry which is preliminary data.</text>
</comment>
<sequence>MTEGQPYWFQGVRPPQASPQTPLSRIIISMTRRALCEFGVREMTIPTMQRVAQQMATVIHQRPRFL</sequence>
<proteinExistence type="predicted"/>
<feature type="region of interest" description="Disordered" evidence="1">
    <location>
        <begin position="1"/>
        <end position="20"/>
    </location>
</feature>
<evidence type="ECO:0000313" key="2">
    <source>
        <dbReference type="EMBL" id="OIQ72502.1"/>
    </source>
</evidence>
<accession>A0A1J5PLV3</accession>
<evidence type="ECO:0000256" key="1">
    <source>
        <dbReference type="SAM" id="MobiDB-lite"/>
    </source>
</evidence>
<dbReference type="AlphaFoldDB" id="A0A1J5PLV3"/>
<reference evidence="2" key="1">
    <citation type="submission" date="2016-10" db="EMBL/GenBank/DDBJ databases">
        <title>Sequence of Gallionella enrichment culture.</title>
        <authorList>
            <person name="Poehlein A."/>
            <person name="Muehling M."/>
            <person name="Daniel R."/>
        </authorList>
    </citation>
    <scope>NUCLEOTIDE SEQUENCE</scope>
</reference>
<protein>
    <submittedName>
        <fullName evidence="2">Uncharacterized protein</fullName>
    </submittedName>
</protein>